<evidence type="ECO:0000313" key="2">
    <source>
        <dbReference type="Proteomes" id="UP000233742"/>
    </source>
</evidence>
<dbReference type="KEGG" id="paro:CUV01_13515"/>
<gene>
    <name evidence="1" type="ORF">CUV01_13515</name>
</gene>
<evidence type="ECO:0000313" key="1">
    <source>
        <dbReference type="EMBL" id="AUH34269.1"/>
    </source>
</evidence>
<protein>
    <submittedName>
        <fullName evidence="1">Uncharacterized protein</fullName>
    </submittedName>
</protein>
<dbReference type="EMBL" id="CP025408">
    <property type="protein sequence ID" value="AUH34269.1"/>
    <property type="molecule type" value="Genomic_DNA"/>
</dbReference>
<dbReference type="AlphaFoldDB" id="A0A2K9EIR9"/>
<dbReference type="Proteomes" id="UP000233742">
    <property type="component" value="Chromosome"/>
</dbReference>
<organism evidence="1 2">
    <name type="scientific">Paracoccus tegillarcae</name>
    <dbReference type="NCBI Taxonomy" id="1529068"/>
    <lineage>
        <taxon>Bacteria</taxon>
        <taxon>Pseudomonadati</taxon>
        <taxon>Pseudomonadota</taxon>
        <taxon>Alphaproteobacteria</taxon>
        <taxon>Rhodobacterales</taxon>
        <taxon>Paracoccaceae</taxon>
        <taxon>Paracoccus</taxon>
    </lineage>
</organism>
<name>A0A2K9EIR9_9RHOB</name>
<dbReference type="OrthoDB" id="7875456at2"/>
<reference evidence="1 2" key="1">
    <citation type="submission" date="2017-12" db="EMBL/GenBank/DDBJ databases">
        <authorList>
            <person name="Hurst M.R.H."/>
        </authorList>
    </citation>
    <scope>NUCLEOTIDE SEQUENCE [LARGE SCALE GENOMIC DNA]</scope>
    <source>
        <strain evidence="1 2">BM15</strain>
    </source>
</reference>
<accession>A0A2K9EIR9</accession>
<dbReference type="RefSeq" id="WP_101460931.1">
    <property type="nucleotide sequence ID" value="NZ_CP025408.1"/>
</dbReference>
<proteinExistence type="predicted"/>
<sequence>MTRNIAMTAIALPLLLAACGTPQERCIRKHTAEYRNVSNLLSEVEGNLARGYAWEERTVSRTVWGTCRRIERGDDDEPRMVSTPCWRDVTDTERFRVAIDPAAESRKRDNLSARKSELTAEAEAYVRACRTAFPEEDSTVTAAPAPSQ</sequence>
<dbReference type="PROSITE" id="PS51257">
    <property type="entry name" value="PROKAR_LIPOPROTEIN"/>
    <property type="match status" value="1"/>
</dbReference>
<keyword evidence="2" id="KW-1185">Reference proteome</keyword>